<protein>
    <submittedName>
        <fullName evidence="4">DnaJ domain-containing protein</fullName>
    </submittedName>
</protein>
<keyword evidence="2" id="KW-0812">Transmembrane</keyword>
<dbReference type="SUPFAM" id="SSF46565">
    <property type="entry name" value="Chaperone J-domain"/>
    <property type="match status" value="1"/>
</dbReference>
<dbReference type="KEGG" id="scor:J3U87_34330"/>
<dbReference type="AlphaFoldDB" id="A0A8A4TNL5"/>
<feature type="transmembrane region" description="Helical" evidence="2">
    <location>
        <begin position="28"/>
        <end position="44"/>
    </location>
</feature>
<evidence type="ECO:0000256" key="1">
    <source>
        <dbReference type="SAM" id="MobiDB-lite"/>
    </source>
</evidence>
<reference evidence="4" key="1">
    <citation type="submission" date="2021-03" db="EMBL/GenBank/DDBJ databases">
        <title>Acanthopleuribacteraceae sp. M133.</title>
        <authorList>
            <person name="Wang G."/>
        </authorList>
    </citation>
    <scope>NUCLEOTIDE SEQUENCE</scope>
    <source>
        <strain evidence="4">M133</strain>
    </source>
</reference>
<feature type="transmembrane region" description="Helical" evidence="2">
    <location>
        <begin position="100"/>
        <end position="119"/>
    </location>
</feature>
<dbReference type="RefSeq" id="WP_237380602.1">
    <property type="nucleotide sequence ID" value="NZ_CP071793.1"/>
</dbReference>
<feature type="transmembrane region" description="Helical" evidence="2">
    <location>
        <begin position="56"/>
        <end position="79"/>
    </location>
</feature>
<dbReference type="Pfam" id="PF00226">
    <property type="entry name" value="DnaJ"/>
    <property type="match status" value="1"/>
</dbReference>
<gene>
    <name evidence="4" type="ORF">J3U87_34330</name>
</gene>
<dbReference type="SMART" id="SM00271">
    <property type="entry name" value="DnaJ"/>
    <property type="match status" value="1"/>
</dbReference>
<organism evidence="4 5">
    <name type="scientific">Sulfidibacter corallicola</name>
    <dbReference type="NCBI Taxonomy" id="2818388"/>
    <lineage>
        <taxon>Bacteria</taxon>
        <taxon>Pseudomonadati</taxon>
        <taxon>Acidobacteriota</taxon>
        <taxon>Holophagae</taxon>
        <taxon>Acanthopleuribacterales</taxon>
        <taxon>Acanthopleuribacteraceae</taxon>
        <taxon>Sulfidibacter</taxon>
    </lineage>
</organism>
<feature type="region of interest" description="Disordered" evidence="1">
    <location>
        <begin position="149"/>
        <end position="189"/>
    </location>
</feature>
<accession>A0A8A4TNL5</accession>
<dbReference type="PROSITE" id="PS50076">
    <property type="entry name" value="DNAJ_2"/>
    <property type="match status" value="1"/>
</dbReference>
<dbReference type="CDD" id="cd06257">
    <property type="entry name" value="DnaJ"/>
    <property type="match status" value="1"/>
</dbReference>
<dbReference type="EMBL" id="CP071793">
    <property type="protein sequence ID" value="QTD50692.1"/>
    <property type="molecule type" value="Genomic_DNA"/>
</dbReference>
<feature type="compositionally biased region" description="Polar residues" evidence="1">
    <location>
        <begin position="156"/>
        <end position="167"/>
    </location>
</feature>
<proteinExistence type="predicted"/>
<keyword evidence="2" id="KW-0472">Membrane</keyword>
<feature type="domain" description="J" evidence="3">
    <location>
        <begin position="191"/>
        <end position="256"/>
    </location>
</feature>
<dbReference type="InterPro" id="IPR001623">
    <property type="entry name" value="DnaJ_domain"/>
</dbReference>
<dbReference type="PRINTS" id="PR00625">
    <property type="entry name" value="JDOMAIN"/>
</dbReference>
<dbReference type="InterPro" id="IPR050817">
    <property type="entry name" value="DjlA_DnaK_co-chaperone"/>
</dbReference>
<sequence length="256" mass="29038">MLTDVLAVYAFFFILGYVGGLLWRVLRFTLLRLCFLFVFVLPFLQKLETGEMPTGWWMLATAAGVIWALRDMLMALSYGTEDRWFELREQTGGMGAVLQCLIRACWWPVAWIGMALVGFRRFVVSIARAIWRFFASIITITDGKTQTPHAPAFGQAQYNPGSGHSEQSQEDSPFENTTSRTGRDNRVHKDDPYQILGVSLDATPDEIKRAYKRRAGHCHPDRVSHLSPRLQAAAAEEFRRLSVAYSQALQSSGFRH</sequence>
<name>A0A8A4TNL5_SULCO</name>
<evidence type="ECO:0000256" key="2">
    <source>
        <dbReference type="SAM" id="Phobius"/>
    </source>
</evidence>
<dbReference type="Gene3D" id="1.10.287.110">
    <property type="entry name" value="DnaJ domain"/>
    <property type="match status" value="1"/>
</dbReference>
<dbReference type="InterPro" id="IPR036869">
    <property type="entry name" value="J_dom_sf"/>
</dbReference>
<evidence type="ECO:0000313" key="4">
    <source>
        <dbReference type="EMBL" id="QTD50692.1"/>
    </source>
</evidence>
<keyword evidence="2" id="KW-1133">Transmembrane helix</keyword>
<dbReference type="Proteomes" id="UP000663929">
    <property type="component" value="Chromosome"/>
</dbReference>
<dbReference type="PANTHER" id="PTHR24074">
    <property type="entry name" value="CO-CHAPERONE PROTEIN DJLA"/>
    <property type="match status" value="1"/>
</dbReference>
<evidence type="ECO:0000259" key="3">
    <source>
        <dbReference type="PROSITE" id="PS50076"/>
    </source>
</evidence>
<evidence type="ECO:0000313" key="5">
    <source>
        <dbReference type="Proteomes" id="UP000663929"/>
    </source>
</evidence>
<keyword evidence="5" id="KW-1185">Reference proteome</keyword>
<feature type="transmembrane region" description="Helical" evidence="2">
    <location>
        <begin position="6"/>
        <end position="23"/>
    </location>
</feature>